<comment type="caution">
    <text evidence="2">The sequence shown here is derived from an EMBL/GenBank/DDBJ whole genome shotgun (WGS) entry which is preliminary data.</text>
</comment>
<dbReference type="Proteomes" id="UP000005150">
    <property type="component" value="Unassembled WGS sequence"/>
</dbReference>
<feature type="chain" id="PRO_5003727019" description="Por secretion system C-terminal sorting domain-containing protein" evidence="1">
    <location>
        <begin position="21"/>
        <end position="505"/>
    </location>
</feature>
<dbReference type="AlphaFoldDB" id="I9TFD9"/>
<dbReference type="SUPFAM" id="SSF50998">
    <property type="entry name" value="Quinoprotein alcohol dehydrogenase-like"/>
    <property type="match status" value="1"/>
</dbReference>
<dbReference type="InterPro" id="IPR011047">
    <property type="entry name" value="Quinoprotein_ADH-like_sf"/>
</dbReference>
<protein>
    <recommendedName>
        <fullName evidence="4">Por secretion system C-terminal sorting domain-containing protein</fullName>
    </recommendedName>
</protein>
<dbReference type="HOGENOM" id="CLU_538254_0_0_10"/>
<dbReference type="InterPro" id="IPR011042">
    <property type="entry name" value="6-blade_b-propeller_TolB-like"/>
</dbReference>
<keyword evidence="1" id="KW-0732">Signal</keyword>
<keyword evidence="3" id="KW-1185">Reference proteome</keyword>
<feature type="signal peptide" evidence="1">
    <location>
        <begin position="1"/>
        <end position="20"/>
    </location>
</feature>
<evidence type="ECO:0000313" key="2">
    <source>
        <dbReference type="EMBL" id="EIY67921.1"/>
    </source>
</evidence>
<reference evidence="2 3" key="1">
    <citation type="submission" date="2012-02" db="EMBL/GenBank/DDBJ databases">
        <title>The Genome Sequence of Bacteroides salyersiae CL02T12C01.</title>
        <authorList>
            <consortium name="The Broad Institute Genome Sequencing Platform"/>
            <person name="Earl A."/>
            <person name="Ward D."/>
            <person name="Feldgarden M."/>
            <person name="Gevers D."/>
            <person name="Zitomersky N.L."/>
            <person name="Coyne M.J."/>
            <person name="Comstock L.E."/>
            <person name="Young S.K."/>
            <person name="Zeng Q."/>
            <person name="Gargeya S."/>
            <person name="Fitzgerald M."/>
            <person name="Haas B."/>
            <person name="Abouelleil A."/>
            <person name="Alvarado L."/>
            <person name="Arachchi H.M."/>
            <person name="Berlin A."/>
            <person name="Chapman S.B."/>
            <person name="Gearin G."/>
            <person name="Goldberg J."/>
            <person name="Griggs A."/>
            <person name="Gujja S."/>
            <person name="Hansen M."/>
            <person name="Heiman D."/>
            <person name="Howarth C."/>
            <person name="Larimer J."/>
            <person name="Lui A."/>
            <person name="MacDonald P.J.P."/>
            <person name="McCowen C."/>
            <person name="Montmayeur A."/>
            <person name="Murphy C."/>
            <person name="Neiman D."/>
            <person name="Pearson M."/>
            <person name="Priest M."/>
            <person name="Roberts A."/>
            <person name="Saif S."/>
            <person name="Shea T."/>
            <person name="Sisk P."/>
            <person name="Stolte C."/>
            <person name="Sykes S."/>
            <person name="Wortman J."/>
            <person name="Nusbaum C."/>
            <person name="Birren B."/>
        </authorList>
    </citation>
    <scope>NUCLEOTIDE SEQUENCE [LARGE SCALE GENOMIC DNA]</scope>
    <source>
        <strain evidence="2 3">CL02T12C01</strain>
    </source>
</reference>
<evidence type="ECO:0000313" key="3">
    <source>
        <dbReference type="Proteomes" id="UP000005150"/>
    </source>
</evidence>
<gene>
    <name evidence="2" type="ORF">HMPREF1071_01110</name>
</gene>
<dbReference type="PATRIC" id="fig|997887.3.peg.1169"/>
<evidence type="ECO:0008006" key="4">
    <source>
        <dbReference type="Google" id="ProtNLM"/>
    </source>
</evidence>
<organism evidence="2 3">
    <name type="scientific">Bacteroides salyersiae CL02T12C01</name>
    <dbReference type="NCBI Taxonomy" id="997887"/>
    <lineage>
        <taxon>Bacteria</taxon>
        <taxon>Pseudomonadati</taxon>
        <taxon>Bacteroidota</taxon>
        <taxon>Bacteroidia</taxon>
        <taxon>Bacteroidales</taxon>
        <taxon>Bacteroidaceae</taxon>
        <taxon>Bacteroides</taxon>
    </lineage>
</organism>
<dbReference type="EMBL" id="AGXV01000014">
    <property type="protein sequence ID" value="EIY67921.1"/>
    <property type="molecule type" value="Genomic_DNA"/>
</dbReference>
<dbReference type="Gene3D" id="2.120.10.30">
    <property type="entry name" value="TolB, C-terminal domain"/>
    <property type="match status" value="1"/>
</dbReference>
<sequence length="505" mass="54369">MRRFFTIVAAMSLAITVLYAQEPNIYASGLSANTVDNTNQEVQISYTLNAPASSLAIILQNETNPPYEIQITESEALTKGTHTNIAVSLSTIPTGNYTWKLKAVGKETVSEPTLIDNTTGILTTPRGVAINNNFESPYFGHMYVTDSKNKTTDGGIYVFDAAFTDITNQGENAWSKNFSNSPASPLRLTIAPDDKIYITDWSDNETSGVHVWDPATPTTDAISVFGGTVTGGNAKEGDIFIHGSVSHCYVIGTGTDTKLYTYDEDLPQKINLYEIGDLETPWVNAPTPITYPENIANGNGMIFPDNKGGWWIAQHRATDPIDGTYPGLIHMNSSGEADYSSMGALGSNTRGVVGLNMDQSLVATAGTISEKNTQGQILIFDVTWDNNNIPTLSSKYTINTPFTNTCYTVVFDVAGNVYATGDNHILGGWALPKAENSFTTPAPSTSMLEITNAVGIHTKTNGKVVESVSYNTPTGITVPADAKGLLLKKTTYTDGSTKVEKIINK</sequence>
<name>I9TFD9_9BACE</name>
<evidence type="ECO:0000256" key="1">
    <source>
        <dbReference type="SAM" id="SignalP"/>
    </source>
</evidence>
<dbReference type="GeneID" id="93115535"/>
<accession>I9TFD9</accession>
<dbReference type="RefSeq" id="WP_007479002.1">
    <property type="nucleotide sequence ID" value="NZ_JH724307.1"/>
</dbReference>
<proteinExistence type="predicted"/>
<dbReference type="OrthoDB" id="1074930at2"/>